<reference evidence="1 2" key="1">
    <citation type="submission" date="2014-06" db="EMBL/GenBank/DDBJ databases">
        <authorList>
            <consortium name="DOE Joint Genome Institute"/>
            <person name="Kuo A."/>
            <person name="Kohler A."/>
            <person name="Nagy L.G."/>
            <person name="Floudas D."/>
            <person name="Copeland A."/>
            <person name="Barry K.W."/>
            <person name="Cichocki N."/>
            <person name="Veneault-Fourrey C."/>
            <person name="LaButti K."/>
            <person name="Lindquist E.A."/>
            <person name="Lipzen A."/>
            <person name="Lundell T."/>
            <person name="Morin E."/>
            <person name="Murat C."/>
            <person name="Sun H."/>
            <person name="Tunlid A."/>
            <person name="Henrissat B."/>
            <person name="Grigoriev I.V."/>
            <person name="Hibbett D.S."/>
            <person name="Martin F."/>
            <person name="Nordberg H.P."/>
            <person name="Cantor M.N."/>
            <person name="Hua S.X."/>
        </authorList>
    </citation>
    <scope>NUCLEOTIDE SEQUENCE [LARGE SCALE GENOMIC DNA]</scope>
    <source>
        <strain evidence="1 2">ATCC 200175</strain>
    </source>
</reference>
<dbReference type="HOGENOM" id="CLU_2177066_0_0_1"/>
<reference evidence="2" key="2">
    <citation type="submission" date="2015-01" db="EMBL/GenBank/DDBJ databases">
        <title>Evolutionary Origins and Diversification of the Mycorrhizal Mutualists.</title>
        <authorList>
            <consortium name="DOE Joint Genome Institute"/>
            <consortium name="Mycorrhizal Genomics Consortium"/>
            <person name="Kohler A."/>
            <person name="Kuo A."/>
            <person name="Nagy L.G."/>
            <person name="Floudas D."/>
            <person name="Copeland A."/>
            <person name="Barry K.W."/>
            <person name="Cichocki N."/>
            <person name="Veneault-Fourrey C."/>
            <person name="LaButti K."/>
            <person name="Lindquist E.A."/>
            <person name="Lipzen A."/>
            <person name="Lundell T."/>
            <person name="Morin E."/>
            <person name="Murat C."/>
            <person name="Riley R."/>
            <person name="Ohm R."/>
            <person name="Sun H."/>
            <person name="Tunlid A."/>
            <person name="Henrissat B."/>
            <person name="Grigoriev I.V."/>
            <person name="Hibbett D.S."/>
            <person name="Martin F."/>
        </authorList>
    </citation>
    <scope>NUCLEOTIDE SEQUENCE [LARGE SCALE GENOMIC DNA]</scope>
    <source>
        <strain evidence="2">ATCC 200175</strain>
    </source>
</reference>
<keyword evidence="2" id="KW-1185">Reference proteome</keyword>
<name>A0A0C9TRL4_PAXIN</name>
<dbReference type="EMBL" id="KN819405">
    <property type="protein sequence ID" value="KIJ10462.1"/>
    <property type="molecule type" value="Genomic_DNA"/>
</dbReference>
<dbReference type="InterPro" id="IPR011990">
    <property type="entry name" value="TPR-like_helical_dom_sf"/>
</dbReference>
<evidence type="ECO:0000313" key="1">
    <source>
        <dbReference type="EMBL" id="KIJ10462.1"/>
    </source>
</evidence>
<protein>
    <recommendedName>
        <fullName evidence="3">ER membrane protein complex subunit 2</fullName>
    </recommendedName>
</protein>
<dbReference type="Proteomes" id="UP000053647">
    <property type="component" value="Unassembled WGS sequence"/>
</dbReference>
<evidence type="ECO:0000313" key="2">
    <source>
        <dbReference type="Proteomes" id="UP000053647"/>
    </source>
</evidence>
<dbReference type="PANTHER" id="PTHR23082">
    <property type="entry name" value="TRANSCRIPTION INITIATION FACTOR IIIC TFIIIC , POLYPEPTIDE 3-RELATED"/>
    <property type="match status" value="1"/>
</dbReference>
<dbReference type="Gene3D" id="1.25.40.10">
    <property type="entry name" value="Tetratricopeptide repeat domain"/>
    <property type="match status" value="1"/>
</dbReference>
<feature type="non-terminal residue" evidence="1">
    <location>
        <position position="110"/>
    </location>
</feature>
<feature type="non-terminal residue" evidence="1">
    <location>
        <position position="1"/>
    </location>
</feature>
<evidence type="ECO:0008006" key="3">
    <source>
        <dbReference type="Google" id="ProtNLM"/>
    </source>
</evidence>
<dbReference type="GO" id="GO:0000127">
    <property type="term" value="C:transcription factor TFIIIC complex"/>
    <property type="evidence" value="ECO:0007669"/>
    <property type="project" value="TreeGrafter"/>
</dbReference>
<organism evidence="1 2">
    <name type="scientific">Paxillus involutus ATCC 200175</name>
    <dbReference type="NCBI Taxonomy" id="664439"/>
    <lineage>
        <taxon>Eukaryota</taxon>
        <taxon>Fungi</taxon>
        <taxon>Dikarya</taxon>
        <taxon>Basidiomycota</taxon>
        <taxon>Agaricomycotina</taxon>
        <taxon>Agaricomycetes</taxon>
        <taxon>Agaricomycetidae</taxon>
        <taxon>Boletales</taxon>
        <taxon>Paxilineae</taxon>
        <taxon>Paxillaceae</taxon>
        <taxon>Paxillus</taxon>
    </lineage>
</organism>
<sequence>AWTVLAQCYKDQSEPQKALQLRIMAAHLRHDAEKWERLARQSSLDPTNVDALWNRASLAKEMNDLQTGRHSLLAILKRFPDDITVVTELRPILVELSDFALCTFLYQGAL</sequence>
<dbReference type="AlphaFoldDB" id="A0A0C9TRL4"/>
<dbReference type="SUPFAM" id="SSF48452">
    <property type="entry name" value="TPR-like"/>
    <property type="match status" value="1"/>
</dbReference>
<dbReference type="GO" id="GO:0006383">
    <property type="term" value="P:transcription by RNA polymerase III"/>
    <property type="evidence" value="ECO:0007669"/>
    <property type="project" value="InterPro"/>
</dbReference>
<dbReference type="PANTHER" id="PTHR23082:SF0">
    <property type="entry name" value="GENERAL TRANSCRIPTION FACTOR 3C POLYPEPTIDE 3"/>
    <property type="match status" value="1"/>
</dbReference>
<gene>
    <name evidence="1" type="ORF">PAXINDRAFT_52763</name>
</gene>
<accession>A0A0C9TRL4</accession>
<dbReference type="OrthoDB" id="9991317at2759"/>
<dbReference type="InterPro" id="IPR039340">
    <property type="entry name" value="Tfc4/TFIIIC-102/Sfc4"/>
</dbReference>
<proteinExistence type="predicted"/>